<dbReference type="OrthoDB" id="5342924at2759"/>
<dbReference type="AlphaFoldDB" id="A0A8H4JGG2"/>
<evidence type="ECO:0000313" key="2">
    <source>
        <dbReference type="EMBL" id="KAF4426562.1"/>
    </source>
</evidence>
<proteinExistence type="predicted"/>
<dbReference type="EMBL" id="JAADJF010000292">
    <property type="protein sequence ID" value="KAF4426562.1"/>
    <property type="molecule type" value="Genomic_DNA"/>
</dbReference>
<organism evidence="2 3">
    <name type="scientific">Fusarium acutatum</name>
    <dbReference type="NCBI Taxonomy" id="78861"/>
    <lineage>
        <taxon>Eukaryota</taxon>
        <taxon>Fungi</taxon>
        <taxon>Dikarya</taxon>
        <taxon>Ascomycota</taxon>
        <taxon>Pezizomycotina</taxon>
        <taxon>Sordariomycetes</taxon>
        <taxon>Hypocreomycetidae</taxon>
        <taxon>Hypocreales</taxon>
        <taxon>Nectriaceae</taxon>
        <taxon>Fusarium</taxon>
        <taxon>Fusarium fujikuroi species complex</taxon>
    </lineage>
</organism>
<sequence>MDNTIHNLDYDEGDDDYVPNHFVPPFNTATGRKLGNFTTDVSKVESYINEISKTEAAILSLTIVDGMSRNAISLKMPLITKSLQNGSSQGIEEFWEPHPEENGNPGSEVFEATDVNEPVSIDWEVYRYGWGYECIKSSSKAWSRHSDKGLRGKKTELK</sequence>
<gene>
    <name evidence="2" type="ORF">FACUT_9872</name>
</gene>
<keyword evidence="3" id="KW-1185">Reference proteome</keyword>
<comment type="caution">
    <text evidence="2">The sequence shown here is derived from an EMBL/GenBank/DDBJ whole genome shotgun (WGS) entry which is preliminary data.</text>
</comment>
<protein>
    <submittedName>
        <fullName evidence="2">Uncharacterized protein</fullName>
    </submittedName>
</protein>
<name>A0A8H4JGG2_9HYPO</name>
<feature type="region of interest" description="Disordered" evidence="1">
    <location>
        <begin position="138"/>
        <end position="158"/>
    </location>
</feature>
<reference evidence="2 3" key="1">
    <citation type="submission" date="2020-01" db="EMBL/GenBank/DDBJ databases">
        <title>Identification and distribution of gene clusters putatively required for synthesis of sphingolipid metabolism inhibitors in phylogenetically diverse species of the filamentous fungus Fusarium.</title>
        <authorList>
            <person name="Kim H.-S."/>
            <person name="Busman M."/>
            <person name="Brown D.W."/>
            <person name="Divon H."/>
            <person name="Uhlig S."/>
            <person name="Proctor R.H."/>
        </authorList>
    </citation>
    <scope>NUCLEOTIDE SEQUENCE [LARGE SCALE GENOMIC DNA]</scope>
    <source>
        <strain evidence="2 3">NRRL 13308</strain>
    </source>
</reference>
<dbReference type="Proteomes" id="UP000536711">
    <property type="component" value="Unassembled WGS sequence"/>
</dbReference>
<feature type="compositionally biased region" description="Basic and acidic residues" evidence="1">
    <location>
        <begin position="144"/>
        <end position="158"/>
    </location>
</feature>
<evidence type="ECO:0000313" key="3">
    <source>
        <dbReference type="Proteomes" id="UP000536711"/>
    </source>
</evidence>
<accession>A0A8H4JGG2</accession>
<evidence type="ECO:0000256" key="1">
    <source>
        <dbReference type="SAM" id="MobiDB-lite"/>
    </source>
</evidence>